<dbReference type="InterPro" id="IPR035109">
    <property type="entry name" value="ASPR"/>
</dbReference>
<keyword evidence="3" id="KW-1185">Reference proteome</keyword>
<organism evidence="2 3">
    <name type="scientific">Ancylostoma caninum</name>
    <name type="common">Dog hookworm</name>
    <dbReference type="NCBI Taxonomy" id="29170"/>
    <lineage>
        <taxon>Eukaryota</taxon>
        <taxon>Metazoa</taxon>
        <taxon>Ecdysozoa</taxon>
        <taxon>Nematoda</taxon>
        <taxon>Chromadorea</taxon>
        <taxon>Rhabditida</taxon>
        <taxon>Rhabditina</taxon>
        <taxon>Rhabditomorpha</taxon>
        <taxon>Strongyloidea</taxon>
        <taxon>Ancylostomatidae</taxon>
        <taxon>Ancylostomatinae</taxon>
        <taxon>Ancylostoma</taxon>
    </lineage>
</organism>
<proteinExistence type="predicted"/>
<dbReference type="EMBL" id="JOJR01000004">
    <property type="protein sequence ID" value="RCN52835.1"/>
    <property type="molecule type" value="Genomic_DNA"/>
</dbReference>
<dbReference type="Proteomes" id="UP000252519">
    <property type="component" value="Unassembled WGS sequence"/>
</dbReference>
<protein>
    <submittedName>
        <fullName evidence="2">Uncharacterized protein</fullName>
    </submittedName>
</protein>
<reference evidence="2 3" key="1">
    <citation type="submission" date="2014-10" db="EMBL/GenBank/DDBJ databases">
        <title>Draft genome of the hookworm Ancylostoma caninum.</title>
        <authorList>
            <person name="Mitreva M."/>
        </authorList>
    </citation>
    <scope>NUCLEOTIDE SEQUENCE [LARGE SCALE GENOMIC DNA]</scope>
    <source>
        <strain evidence="2 3">Baltimore</strain>
    </source>
</reference>
<feature type="signal peptide" evidence="1">
    <location>
        <begin position="1"/>
        <end position="21"/>
    </location>
</feature>
<evidence type="ECO:0000313" key="3">
    <source>
        <dbReference type="Proteomes" id="UP000252519"/>
    </source>
</evidence>
<name>A0A368HC66_ANCCA</name>
<accession>A0A368HC66</accession>
<keyword evidence="1" id="KW-0732">Signal</keyword>
<evidence type="ECO:0000256" key="1">
    <source>
        <dbReference type="SAM" id="SignalP"/>
    </source>
</evidence>
<comment type="caution">
    <text evidence="2">The sequence shown here is derived from an EMBL/GenBank/DDBJ whole genome shotgun (WGS) entry which is preliminary data.</text>
</comment>
<gene>
    <name evidence="2" type="ORF">ANCCAN_00830</name>
</gene>
<dbReference type="Pfam" id="PF17641">
    <property type="entry name" value="ASPRs"/>
    <property type="match status" value="1"/>
</dbReference>
<sequence length="153" mass="17972">MISSLLLTLQVFSAFSIQGLASQSLQVPKCSCWAYYYCISENSRIYLAHKIVETMNRTDWKPKYLCHFESFCQSMMTGLDEYEKYKEDYDKLEHEMVKTNEPKRLGEKELETFINKAVESWKNNITKLINKTRFGCELADTVSNTKLLCLFSW</sequence>
<feature type="chain" id="PRO_5016662388" evidence="1">
    <location>
        <begin position="22"/>
        <end position="153"/>
    </location>
</feature>
<dbReference type="AlphaFoldDB" id="A0A368HC66"/>
<evidence type="ECO:0000313" key="2">
    <source>
        <dbReference type="EMBL" id="RCN52835.1"/>
    </source>
</evidence>